<keyword evidence="5" id="KW-0472">Membrane</keyword>
<accession>A0A914VX46</accession>
<dbReference type="SMART" id="SM01057">
    <property type="entry name" value="Carb_anhydrase"/>
    <property type="match status" value="1"/>
</dbReference>
<comment type="cofactor">
    <cofactor evidence="4">
        <name>Zn(2+)</name>
        <dbReference type="ChEBI" id="CHEBI:29105"/>
    </cofactor>
</comment>
<proteinExistence type="inferred from homology"/>
<comment type="catalytic activity">
    <reaction evidence="4">
        <text>hydrogencarbonate + H(+) = CO2 + H2O</text>
        <dbReference type="Rhea" id="RHEA:10748"/>
        <dbReference type="ChEBI" id="CHEBI:15377"/>
        <dbReference type="ChEBI" id="CHEBI:15378"/>
        <dbReference type="ChEBI" id="CHEBI:16526"/>
        <dbReference type="ChEBI" id="CHEBI:17544"/>
        <dbReference type="EC" id="4.2.1.1"/>
    </reaction>
</comment>
<dbReference type="CDD" id="cd00326">
    <property type="entry name" value="alpha_CA"/>
    <property type="match status" value="1"/>
</dbReference>
<evidence type="ECO:0000313" key="7">
    <source>
        <dbReference type="Proteomes" id="UP000887566"/>
    </source>
</evidence>
<dbReference type="PANTHER" id="PTHR18952:SF250">
    <property type="entry name" value="CARBONIC ANHYDRASE 5-RELATED"/>
    <property type="match status" value="1"/>
</dbReference>
<keyword evidence="3 4" id="KW-0862">Zinc</keyword>
<dbReference type="SUPFAM" id="SSF51069">
    <property type="entry name" value="Carbonic anhydrase"/>
    <property type="match status" value="1"/>
</dbReference>
<dbReference type="WBParaSite" id="PSAMB.scaffold2659size21959.g18682.t1">
    <property type="protein sequence ID" value="PSAMB.scaffold2659size21959.g18682.t1"/>
    <property type="gene ID" value="PSAMB.scaffold2659size21959.g18682"/>
</dbReference>
<name>A0A914VX46_9BILA</name>
<sequence length="306" mass="33767">MPYLLLLLLVSVMYMRVNGANEGNSEWGYDAANGPDVWTGLCAKGQRQSPVDIRTENLQLIHTSDLLFVNYNATGKVQVQNSGYSAAVTGFENWSERPSISGGGLSDVYDLVQFHLHWADKDNDGSEHQIGGLHYPLELHLVHLKRGLTFAAALEKADGLAVVGVLFAKADNDTVLKPLEPALVASRFLSGNASVADFQADSILPSSRNVFYRYEGSLTTPLCSEAVVWTVLAEPLFVSENQLNVFRQFVDLHGHPMLSNRRPVMPLNERKVYLRLSGAGTHLLPATYNVFVICLVALLGKEWIRE</sequence>
<evidence type="ECO:0000256" key="5">
    <source>
        <dbReference type="SAM" id="Phobius"/>
    </source>
</evidence>
<keyword evidence="5" id="KW-1133">Transmembrane helix</keyword>
<keyword evidence="7" id="KW-1185">Reference proteome</keyword>
<dbReference type="GO" id="GO:0008270">
    <property type="term" value="F:zinc ion binding"/>
    <property type="evidence" value="ECO:0007669"/>
    <property type="project" value="UniProtKB-UniRule"/>
</dbReference>
<evidence type="ECO:0000256" key="2">
    <source>
        <dbReference type="ARBA" id="ARBA00022723"/>
    </source>
</evidence>
<keyword evidence="4" id="KW-0456">Lyase</keyword>
<dbReference type="InterPro" id="IPR023561">
    <property type="entry name" value="Carbonic_anhydrase_a-class"/>
</dbReference>
<dbReference type="InterPro" id="IPR001148">
    <property type="entry name" value="CA_dom"/>
</dbReference>
<dbReference type="PROSITE" id="PS51144">
    <property type="entry name" value="ALPHA_CA_2"/>
    <property type="match status" value="1"/>
</dbReference>
<feature type="chain" id="PRO_5038155023" description="Carbonic anhydrase" evidence="4">
    <location>
        <begin position="20"/>
        <end position="306"/>
    </location>
</feature>
<evidence type="ECO:0000256" key="1">
    <source>
        <dbReference type="ARBA" id="ARBA00010718"/>
    </source>
</evidence>
<comment type="similarity">
    <text evidence="1 4">Belongs to the alpha-carbonic anhydrase family.</text>
</comment>
<reference evidence="8" key="1">
    <citation type="submission" date="2022-11" db="UniProtKB">
        <authorList>
            <consortium name="WormBaseParasite"/>
        </authorList>
    </citation>
    <scope>IDENTIFICATION</scope>
</reference>
<comment type="function">
    <text evidence="4">Reversible hydration of carbon dioxide.</text>
</comment>
<evidence type="ECO:0000259" key="6">
    <source>
        <dbReference type="PROSITE" id="PS51144"/>
    </source>
</evidence>
<keyword evidence="2 4" id="KW-0479">Metal-binding</keyword>
<dbReference type="GO" id="GO:0005737">
    <property type="term" value="C:cytoplasm"/>
    <property type="evidence" value="ECO:0007669"/>
    <property type="project" value="TreeGrafter"/>
</dbReference>
<keyword evidence="5" id="KW-0812">Transmembrane</keyword>
<dbReference type="GO" id="GO:0004089">
    <property type="term" value="F:carbonate dehydratase activity"/>
    <property type="evidence" value="ECO:0007669"/>
    <property type="project" value="UniProtKB-UniRule"/>
</dbReference>
<dbReference type="EC" id="4.2.1.1" evidence="4"/>
<dbReference type="Gene3D" id="3.10.200.10">
    <property type="entry name" value="Alpha carbonic anhydrase"/>
    <property type="match status" value="1"/>
</dbReference>
<dbReference type="InterPro" id="IPR036398">
    <property type="entry name" value="CA_dom_sf"/>
</dbReference>
<dbReference type="PROSITE" id="PS00162">
    <property type="entry name" value="ALPHA_CA_1"/>
    <property type="match status" value="1"/>
</dbReference>
<protein>
    <recommendedName>
        <fullName evidence="4">Carbonic anhydrase</fullName>
        <ecNumber evidence="4">4.2.1.1</ecNumber>
    </recommendedName>
</protein>
<dbReference type="Pfam" id="PF00194">
    <property type="entry name" value="Carb_anhydrase"/>
    <property type="match status" value="1"/>
</dbReference>
<evidence type="ECO:0000313" key="8">
    <source>
        <dbReference type="WBParaSite" id="PSAMB.scaffold2659size21959.g18682.t1"/>
    </source>
</evidence>
<feature type="domain" description="Alpha-carbonic anhydrase" evidence="6">
    <location>
        <begin position="25"/>
        <end position="276"/>
    </location>
</feature>
<evidence type="ECO:0000256" key="3">
    <source>
        <dbReference type="ARBA" id="ARBA00022833"/>
    </source>
</evidence>
<feature type="transmembrane region" description="Helical" evidence="5">
    <location>
        <begin position="283"/>
        <end position="300"/>
    </location>
</feature>
<dbReference type="AlphaFoldDB" id="A0A914VX46"/>
<feature type="signal peptide" evidence="4">
    <location>
        <begin position="1"/>
        <end position="19"/>
    </location>
</feature>
<dbReference type="Proteomes" id="UP000887566">
    <property type="component" value="Unplaced"/>
</dbReference>
<dbReference type="PANTHER" id="PTHR18952">
    <property type="entry name" value="CARBONIC ANHYDRASE"/>
    <property type="match status" value="1"/>
</dbReference>
<dbReference type="InterPro" id="IPR018338">
    <property type="entry name" value="Carbonic_anhydrase_a-class_CS"/>
</dbReference>
<keyword evidence="4" id="KW-0732">Signal</keyword>
<organism evidence="7 8">
    <name type="scientific">Plectus sambesii</name>
    <dbReference type="NCBI Taxonomy" id="2011161"/>
    <lineage>
        <taxon>Eukaryota</taxon>
        <taxon>Metazoa</taxon>
        <taxon>Ecdysozoa</taxon>
        <taxon>Nematoda</taxon>
        <taxon>Chromadorea</taxon>
        <taxon>Plectida</taxon>
        <taxon>Plectina</taxon>
        <taxon>Plectoidea</taxon>
        <taxon>Plectidae</taxon>
        <taxon>Plectus</taxon>
    </lineage>
</organism>
<evidence type="ECO:0000256" key="4">
    <source>
        <dbReference type="RuleBase" id="RU367011"/>
    </source>
</evidence>